<comment type="caution">
    <text evidence="3">The sequence shown here is derived from an EMBL/GenBank/DDBJ whole genome shotgun (WGS) entry which is preliminary data.</text>
</comment>
<gene>
    <name evidence="3" type="ORF">DF182_21885</name>
</gene>
<dbReference type="SUPFAM" id="SSF53474">
    <property type="entry name" value="alpha/beta-Hydrolases"/>
    <property type="match status" value="1"/>
</dbReference>
<evidence type="ECO:0000256" key="1">
    <source>
        <dbReference type="SAM" id="SignalP"/>
    </source>
</evidence>
<dbReference type="GO" id="GO:0052689">
    <property type="term" value="F:carboxylic ester hydrolase activity"/>
    <property type="evidence" value="ECO:0007669"/>
    <property type="project" value="TreeGrafter"/>
</dbReference>
<dbReference type="PANTHER" id="PTHR43265">
    <property type="entry name" value="ESTERASE ESTD"/>
    <property type="match status" value="1"/>
</dbReference>
<reference evidence="3 4" key="1">
    <citation type="submission" date="2018-05" db="EMBL/GenBank/DDBJ databases">
        <title>Chitinophaga sp. K3CV102501T nov., isolated from isolated from a monsoon evergreen broad-leaved forest soil.</title>
        <authorList>
            <person name="Lv Y."/>
        </authorList>
    </citation>
    <scope>NUCLEOTIDE SEQUENCE [LARGE SCALE GENOMIC DNA]</scope>
    <source>
        <strain evidence="3 4">GDMCC 1.1325</strain>
    </source>
</reference>
<dbReference type="PANTHER" id="PTHR43265:SF1">
    <property type="entry name" value="ESTERASE ESTD"/>
    <property type="match status" value="1"/>
</dbReference>
<dbReference type="Pfam" id="PF02129">
    <property type="entry name" value="Peptidase_S15"/>
    <property type="match status" value="1"/>
</dbReference>
<organism evidence="3 4">
    <name type="scientific">Chitinophaga flava</name>
    <dbReference type="NCBI Taxonomy" id="2259036"/>
    <lineage>
        <taxon>Bacteria</taxon>
        <taxon>Pseudomonadati</taxon>
        <taxon>Bacteroidota</taxon>
        <taxon>Chitinophagia</taxon>
        <taxon>Chitinophagales</taxon>
        <taxon>Chitinophagaceae</taxon>
        <taxon>Chitinophaga</taxon>
    </lineage>
</organism>
<dbReference type="AlphaFoldDB" id="A0A365XS52"/>
<accession>A0A365XS52</accession>
<feature type="signal peptide" evidence="1">
    <location>
        <begin position="1"/>
        <end position="20"/>
    </location>
</feature>
<dbReference type="InterPro" id="IPR000383">
    <property type="entry name" value="Xaa-Pro-like_dom"/>
</dbReference>
<dbReference type="Gene3D" id="3.40.50.1820">
    <property type="entry name" value="alpha/beta hydrolase"/>
    <property type="match status" value="1"/>
</dbReference>
<feature type="chain" id="PRO_5016891623" evidence="1">
    <location>
        <begin position="21"/>
        <end position="471"/>
    </location>
</feature>
<dbReference type="OrthoDB" id="9809549at2"/>
<sequence length="471" mass="53112">MHKGLWLLWLSISLCTVAWAQQSKDITGKWYGVTKSYYGDKQRLTVVLEKEGDGYKGELRNPDDDEAITLDHIIYRQDTLLLRIDTIKFAYTGVWNEASKQFQGIFTWNGQQGEFNLSRREIRQSDIYKRPQEPKPPYPYYTDQVKFSNEHDHVSLAGTFTRPAEWGRYPVVVLLSGSGPQDRDDEMAGHKTFLVLADFLARNGIASLRFDDRGVGASGGAYEKSNIYDFAGDANAAITYLKTRKDVDPYTIGLLGHSEGAIIAQIAAANNKSVAFVVSMAGPGITGRQLVDQKVIMDGRMAGESDAEIKARVESLKPYWDALASDTNYVVAATRAKSALRDIYRASPEEIKKQVSEETFVNDIHFDRELSSILLYKPLDYLKQIKCPFMAINGTRDMQVEATTNLNAIERALRENGNMLVTIRKFDGLNHLFQRCKTCTVGEYGDLEQTIDPLVPEFIAHWILQLPPRAR</sequence>
<keyword evidence="4" id="KW-1185">Reference proteome</keyword>
<dbReference type="InterPro" id="IPR029058">
    <property type="entry name" value="AB_hydrolase_fold"/>
</dbReference>
<feature type="domain" description="Xaa-Pro dipeptidyl-peptidase-like" evidence="2">
    <location>
        <begin position="152"/>
        <end position="406"/>
    </location>
</feature>
<name>A0A365XS52_9BACT</name>
<keyword evidence="3" id="KW-0378">Hydrolase</keyword>
<dbReference type="InterPro" id="IPR053145">
    <property type="entry name" value="AB_hydrolase_Est10"/>
</dbReference>
<evidence type="ECO:0000313" key="3">
    <source>
        <dbReference type="EMBL" id="RBL89179.1"/>
    </source>
</evidence>
<dbReference type="RefSeq" id="WP_113617925.1">
    <property type="nucleotide sequence ID" value="NZ_QFFJ01000002.1"/>
</dbReference>
<protein>
    <submittedName>
        <fullName evidence="3">Alpha/beta hydrolase</fullName>
    </submittedName>
</protein>
<proteinExistence type="predicted"/>
<keyword evidence="1" id="KW-0732">Signal</keyword>
<evidence type="ECO:0000259" key="2">
    <source>
        <dbReference type="Pfam" id="PF02129"/>
    </source>
</evidence>
<dbReference type="Proteomes" id="UP000253410">
    <property type="component" value="Unassembled WGS sequence"/>
</dbReference>
<evidence type="ECO:0000313" key="4">
    <source>
        <dbReference type="Proteomes" id="UP000253410"/>
    </source>
</evidence>
<dbReference type="EMBL" id="QFFJ01000002">
    <property type="protein sequence ID" value="RBL89179.1"/>
    <property type="molecule type" value="Genomic_DNA"/>
</dbReference>